<reference evidence="2" key="1">
    <citation type="submission" date="2021-02" db="EMBL/GenBank/DDBJ databases">
        <authorList>
            <person name="Nowell W R."/>
        </authorList>
    </citation>
    <scope>NUCLEOTIDE SEQUENCE</scope>
</reference>
<dbReference type="EMBL" id="CAJOBA010099688">
    <property type="protein sequence ID" value="CAF4515798.1"/>
    <property type="molecule type" value="Genomic_DNA"/>
</dbReference>
<evidence type="ECO:0000313" key="4">
    <source>
        <dbReference type="Proteomes" id="UP000677228"/>
    </source>
</evidence>
<evidence type="ECO:0000259" key="1">
    <source>
        <dbReference type="PROSITE" id="PS51412"/>
    </source>
</evidence>
<organism evidence="2 4">
    <name type="scientific">Didymodactylos carnosus</name>
    <dbReference type="NCBI Taxonomy" id="1234261"/>
    <lineage>
        <taxon>Eukaryota</taxon>
        <taxon>Metazoa</taxon>
        <taxon>Spiralia</taxon>
        <taxon>Gnathifera</taxon>
        <taxon>Rotifera</taxon>
        <taxon>Eurotatoria</taxon>
        <taxon>Bdelloidea</taxon>
        <taxon>Philodinida</taxon>
        <taxon>Philodinidae</taxon>
        <taxon>Didymodactylos</taxon>
    </lineage>
</organism>
<name>A0A8S2G9W2_9BILA</name>
<accession>A0A8S2G9W2</accession>
<comment type="caution">
    <text evidence="2">The sequence shown here is derived from an EMBL/GenBank/DDBJ whole genome shotgun (WGS) entry which is preliminary data.</text>
</comment>
<dbReference type="InterPro" id="IPR020864">
    <property type="entry name" value="MACPF"/>
</dbReference>
<gene>
    <name evidence="2" type="ORF">OVA965_LOCUS45222</name>
    <name evidence="3" type="ORF">TMI583_LOCUS48518</name>
</gene>
<feature type="non-terminal residue" evidence="2">
    <location>
        <position position="1"/>
    </location>
</feature>
<sequence>LVTTLGGEIYGDTQKLNEWFRTVPKNPVIIKFNIQSVFDLLTTERFPEDKKIKEKAAFITQVLE</sequence>
<evidence type="ECO:0000313" key="2">
    <source>
        <dbReference type="EMBL" id="CAF1659558.1"/>
    </source>
</evidence>
<dbReference type="EMBL" id="CAJNOK010069501">
    <property type="protein sequence ID" value="CAF1659558.1"/>
    <property type="molecule type" value="Genomic_DNA"/>
</dbReference>
<dbReference type="AlphaFoldDB" id="A0A8S2G9W2"/>
<proteinExistence type="predicted"/>
<dbReference type="Proteomes" id="UP000682733">
    <property type="component" value="Unassembled WGS sequence"/>
</dbReference>
<dbReference type="PROSITE" id="PS51412">
    <property type="entry name" value="MACPF_2"/>
    <property type="match status" value="1"/>
</dbReference>
<dbReference type="Proteomes" id="UP000677228">
    <property type="component" value="Unassembled WGS sequence"/>
</dbReference>
<feature type="domain" description="MACPF" evidence="1">
    <location>
        <begin position="1"/>
        <end position="64"/>
    </location>
</feature>
<protein>
    <recommendedName>
        <fullName evidence="1">MACPF domain-containing protein</fullName>
    </recommendedName>
</protein>
<evidence type="ECO:0000313" key="3">
    <source>
        <dbReference type="EMBL" id="CAF4515798.1"/>
    </source>
</evidence>
<dbReference type="Pfam" id="PF01823">
    <property type="entry name" value="MACPF"/>
    <property type="match status" value="1"/>
</dbReference>